<dbReference type="SUPFAM" id="SSF53098">
    <property type="entry name" value="Ribonuclease H-like"/>
    <property type="match status" value="1"/>
</dbReference>
<proteinExistence type="inferred from homology"/>
<keyword evidence="10 20" id="KW-0863">Zinc-finger</keyword>
<feature type="domain" description="DNA-directed DNA polymerase family B multifunctional" evidence="22">
    <location>
        <begin position="528"/>
        <end position="961"/>
    </location>
</feature>
<evidence type="ECO:0000256" key="10">
    <source>
        <dbReference type="ARBA" id="ARBA00022771"/>
    </source>
</evidence>
<feature type="domain" description="C4-type zinc-finger of DNA polymerase delta" evidence="24">
    <location>
        <begin position="999"/>
        <end position="1070"/>
    </location>
</feature>
<comment type="cofactor">
    <cofactor evidence="1 20">
        <name>[4Fe-4S] cluster</name>
        <dbReference type="ChEBI" id="CHEBI:49883"/>
    </cofactor>
</comment>
<dbReference type="Pfam" id="PF03104">
    <property type="entry name" value="DNA_pol_B_exo1"/>
    <property type="match status" value="1"/>
</dbReference>
<organism evidence="25 26">
    <name type="scientific">[Myrmecia] bisecta</name>
    <dbReference type="NCBI Taxonomy" id="41462"/>
    <lineage>
        <taxon>Eukaryota</taxon>
        <taxon>Viridiplantae</taxon>
        <taxon>Chlorophyta</taxon>
        <taxon>core chlorophytes</taxon>
        <taxon>Trebouxiophyceae</taxon>
        <taxon>Trebouxiales</taxon>
        <taxon>Trebouxiaceae</taxon>
        <taxon>Myrmecia</taxon>
    </lineage>
</organism>
<dbReference type="PROSITE" id="PS00116">
    <property type="entry name" value="DNA_POLYMERASE_B"/>
    <property type="match status" value="1"/>
</dbReference>
<dbReference type="Pfam" id="PF00136">
    <property type="entry name" value="DNA_pol_B"/>
    <property type="match status" value="1"/>
</dbReference>
<dbReference type="InterPro" id="IPR023211">
    <property type="entry name" value="DNA_pol_palm_dom_sf"/>
</dbReference>
<keyword evidence="13" id="KW-0269">Exonuclease</keyword>
<dbReference type="InterPro" id="IPR017964">
    <property type="entry name" value="DNA-dir_DNA_pol_B_CS"/>
</dbReference>
<evidence type="ECO:0000256" key="21">
    <source>
        <dbReference type="SAM" id="MobiDB-lite"/>
    </source>
</evidence>
<dbReference type="GO" id="GO:0006287">
    <property type="term" value="P:base-excision repair, gap-filling"/>
    <property type="evidence" value="ECO:0007669"/>
    <property type="project" value="TreeGrafter"/>
</dbReference>
<dbReference type="Gene3D" id="3.90.1600.10">
    <property type="entry name" value="Palm domain of DNA polymerase"/>
    <property type="match status" value="1"/>
</dbReference>
<evidence type="ECO:0000256" key="20">
    <source>
        <dbReference type="RuleBase" id="RU000442"/>
    </source>
</evidence>
<evidence type="ECO:0000256" key="4">
    <source>
        <dbReference type="ARBA" id="ARBA00022485"/>
    </source>
</evidence>
<evidence type="ECO:0000256" key="7">
    <source>
        <dbReference type="ARBA" id="ARBA00022705"/>
    </source>
</evidence>
<evidence type="ECO:0000313" key="26">
    <source>
        <dbReference type="Proteomes" id="UP001489004"/>
    </source>
</evidence>
<dbReference type="NCBIfam" id="TIGR00592">
    <property type="entry name" value="pol2"/>
    <property type="match status" value="1"/>
</dbReference>
<keyword evidence="15 20" id="KW-0408">Iron</keyword>
<evidence type="ECO:0000259" key="23">
    <source>
        <dbReference type="Pfam" id="PF03104"/>
    </source>
</evidence>
<dbReference type="InterPro" id="IPR006133">
    <property type="entry name" value="DNA-dir_DNA_pol_B_exonuc"/>
</dbReference>
<dbReference type="Gene3D" id="3.30.420.10">
    <property type="entry name" value="Ribonuclease H-like superfamily/Ribonuclease H"/>
    <property type="match status" value="1"/>
</dbReference>
<dbReference type="EMBL" id="JALJOR010000002">
    <property type="protein sequence ID" value="KAK9824535.1"/>
    <property type="molecule type" value="Genomic_DNA"/>
</dbReference>
<dbReference type="InterPro" id="IPR006134">
    <property type="entry name" value="DNA-dir_DNA_pol_B_multi_dom"/>
</dbReference>
<evidence type="ECO:0000256" key="1">
    <source>
        <dbReference type="ARBA" id="ARBA00001966"/>
    </source>
</evidence>
<feature type="region of interest" description="Disordered" evidence="21">
    <location>
        <begin position="1"/>
        <end position="37"/>
    </location>
</feature>
<dbReference type="PANTHER" id="PTHR10322">
    <property type="entry name" value="DNA POLYMERASE CATALYTIC SUBUNIT"/>
    <property type="match status" value="1"/>
</dbReference>
<keyword evidence="12 20" id="KW-0862">Zinc</keyword>
<dbReference type="AlphaFoldDB" id="A0AAW1QSQ8"/>
<comment type="subcellular location">
    <subcellularLocation>
        <location evidence="2 20">Nucleus</location>
    </subcellularLocation>
</comment>
<evidence type="ECO:0000259" key="22">
    <source>
        <dbReference type="Pfam" id="PF00136"/>
    </source>
</evidence>
<dbReference type="Gene3D" id="1.10.132.60">
    <property type="entry name" value="DNA polymerase family B, C-terminal domain"/>
    <property type="match status" value="1"/>
</dbReference>
<keyword evidence="4 20" id="KW-0004">4Fe-4S</keyword>
<comment type="caution">
    <text evidence="25">The sequence shown here is derived from an EMBL/GenBank/DDBJ whole genome shotgun (WGS) entry which is preliminary data.</text>
</comment>
<evidence type="ECO:0000256" key="8">
    <source>
        <dbReference type="ARBA" id="ARBA00022722"/>
    </source>
</evidence>
<dbReference type="SUPFAM" id="SSF56672">
    <property type="entry name" value="DNA/RNA polymerases"/>
    <property type="match status" value="1"/>
</dbReference>
<dbReference type="GO" id="GO:0043625">
    <property type="term" value="C:delta DNA polymerase complex"/>
    <property type="evidence" value="ECO:0007669"/>
    <property type="project" value="TreeGrafter"/>
</dbReference>
<evidence type="ECO:0000256" key="18">
    <source>
        <dbReference type="ARBA" id="ARBA00023242"/>
    </source>
</evidence>
<dbReference type="GO" id="GO:0008296">
    <property type="term" value="F:3'-5'-DNA exonuclease activity"/>
    <property type="evidence" value="ECO:0007669"/>
    <property type="project" value="TreeGrafter"/>
</dbReference>
<evidence type="ECO:0000256" key="19">
    <source>
        <dbReference type="ARBA" id="ARBA00049244"/>
    </source>
</evidence>
<feature type="domain" description="DNA-directed DNA polymerase family B exonuclease" evidence="23">
    <location>
        <begin position="226"/>
        <end position="464"/>
    </location>
</feature>
<reference evidence="25 26" key="1">
    <citation type="journal article" date="2024" name="Nat. Commun.">
        <title>Phylogenomics reveals the evolutionary origins of lichenization in chlorophyte algae.</title>
        <authorList>
            <person name="Puginier C."/>
            <person name="Libourel C."/>
            <person name="Otte J."/>
            <person name="Skaloud P."/>
            <person name="Haon M."/>
            <person name="Grisel S."/>
            <person name="Petersen M."/>
            <person name="Berrin J.G."/>
            <person name="Delaux P.M."/>
            <person name="Dal Grande F."/>
            <person name="Keller J."/>
        </authorList>
    </citation>
    <scope>NUCLEOTIDE SEQUENCE [LARGE SCALE GENOMIC DNA]</scope>
    <source>
        <strain evidence="25 26">SAG 2043</strain>
    </source>
</reference>
<dbReference type="InterPro" id="IPR006172">
    <property type="entry name" value="DNA-dir_DNA_pol_B"/>
</dbReference>
<accession>A0AAW1QSQ8</accession>
<keyword evidence="17 20" id="KW-0238">DNA-binding</keyword>
<comment type="similarity">
    <text evidence="3 20">Belongs to the DNA polymerase type-B family.</text>
</comment>
<dbReference type="FunFam" id="1.10.287.690:FF:000001">
    <property type="entry name" value="DNA polymerase"/>
    <property type="match status" value="1"/>
</dbReference>
<dbReference type="GO" id="GO:0003887">
    <property type="term" value="F:DNA-directed DNA polymerase activity"/>
    <property type="evidence" value="ECO:0007669"/>
    <property type="project" value="UniProtKB-KW"/>
</dbReference>
<gene>
    <name evidence="25" type="ORF">WJX72_011160</name>
</gene>
<evidence type="ECO:0000256" key="9">
    <source>
        <dbReference type="ARBA" id="ARBA00022723"/>
    </source>
</evidence>
<dbReference type="GO" id="GO:0008270">
    <property type="term" value="F:zinc ion binding"/>
    <property type="evidence" value="ECO:0007669"/>
    <property type="project" value="UniProtKB-KW"/>
</dbReference>
<evidence type="ECO:0000256" key="14">
    <source>
        <dbReference type="ARBA" id="ARBA00022932"/>
    </source>
</evidence>
<dbReference type="Gene3D" id="3.30.342.10">
    <property type="entry name" value="DNA Polymerase, chain B, domain 1"/>
    <property type="match status" value="1"/>
</dbReference>
<dbReference type="SMART" id="SM00486">
    <property type="entry name" value="POLBc"/>
    <property type="match status" value="1"/>
</dbReference>
<dbReference type="InterPro" id="IPR050240">
    <property type="entry name" value="DNA_pol_type-B"/>
</dbReference>
<evidence type="ECO:0000256" key="12">
    <source>
        <dbReference type="ARBA" id="ARBA00022833"/>
    </source>
</evidence>
<dbReference type="InterPro" id="IPR042087">
    <property type="entry name" value="DNA_pol_B_thumb"/>
</dbReference>
<evidence type="ECO:0000256" key="6">
    <source>
        <dbReference type="ARBA" id="ARBA00022695"/>
    </source>
</evidence>
<keyword evidence="5 20" id="KW-0808">Transferase</keyword>
<comment type="catalytic activity">
    <reaction evidence="19 20">
        <text>DNA(n) + a 2'-deoxyribonucleoside 5'-triphosphate = DNA(n+1) + diphosphate</text>
        <dbReference type="Rhea" id="RHEA:22508"/>
        <dbReference type="Rhea" id="RHEA-COMP:17339"/>
        <dbReference type="Rhea" id="RHEA-COMP:17340"/>
        <dbReference type="ChEBI" id="CHEBI:33019"/>
        <dbReference type="ChEBI" id="CHEBI:61560"/>
        <dbReference type="ChEBI" id="CHEBI:173112"/>
        <dbReference type="EC" id="2.7.7.7"/>
    </reaction>
</comment>
<keyword evidence="18 20" id="KW-0539">Nucleus</keyword>
<evidence type="ECO:0000256" key="3">
    <source>
        <dbReference type="ARBA" id="ARBA00005755"/>
    </source>
</evidence>
<evidence type="ECO:0000256" key="16">
    <source>
        <dbReference type="ARBA" id="ARBA00023014"/>
    </source>
</evidence>
<evidence type="ECO:0000313" key="25">
    <source>
        <dbReference type="EMBL" id="KAK9824535.1"/>
    </source>
</evidence>
<dbReference type="GO" id="GO:0003677">
    <property type="term" value="F:DNA binding"/>
    <property type="evidence" value="ECO:0007669"/>
    <property type="project" value="UniProtKB-KW"/>
</dbReference>
<dbReference type="InterPro" id="IPR012337">
    <property type="entry name" value="RNaseH-like_sf"/>
</dbReference>
<evidence type="ECO:0000256" key="15">
    <source>
        <dbReference type="ARBA" id="ARBA00023004"/>
    </source>
</evidence>
<dbReference type="CDD" id="cd05777">
    <property type="entry name" value="DNA_polB_delta_exo"/>
    <property type="match status" value="1"/>
</dbReference>
<dbReference type="EC" id="2.7.7.7" evidence="20"/>
<dbReference type="FunFam" id="3.30.420.10:FF:000351">
    <property type="entry name" value="DNA polymerase"/>
    <property type="match status" value="1"/>
</dbReference>
<keyword evidence="26" id="KW-1185">Reference proteome</keyword>
<dbReference type="CDD" id="cd05533">
    <property type="entry name" value="POLBc_delta"/>
    <property type="match status" value="1"/>
</dbReference>
<dbReference type="Gene3D" id="1.10.287.690">
    <property type="entry name" value="Helix hairpin bin"/>
    <property type="match status" value="1"/>
</dbReference>
<keyword evidence="9 20" id="KW-0479">Metal-binding</keyword>
<dbReference type="FunFam" id="1.10.132.60:FF:000001">
    <property type="entry name" value="DNA polymerase"/>
    <property type="match status" value="1"/>
</dbReference>
<dbReference type="PANTHER" id="PTHR10322:SF23">
    <property type="entry name" value="DNA POLYMERASE DELTA CATALYTIC SUBUNIT"/>
    <property type="match status" value="1"/>
</dbReference>
<dbReference type="GO" id="GO:0051539">
    <property type="term" value="F:4 iron, 4 sulfur cluster binding"/>
    <property type="evidence" value="ECO:0007669"/>
    <property type="project" value="UniProtKB-KW"/>
</dbReference>
<keyword evidence="11" id="KW-0378">Hydrolase</keyword>
<evidence type="ECO:0000256" key="11">
    <source>
        <dbReference type="ARBA" id="ARBA00022801"/>
    </source>
</evidence>
<dbReference type="Proteomes" id="UP001489004">
    <property type="component" value="Unassembled WGS sequence"/>
</dbReference>
<dbReference type="GO" id="GO:0000166">
    <property type="term" value="F:nucleotide binding"/>
    <property type="evidence" value="ECO:0007669"/>
    <property type="project" value="InterPro"/>
</dbReference>
<keyword evidence="8" id="KW-0540">Nuclease</keyword>
<name>A0AAW1QSQ8_9CHLO</name>
<dbReference type="InterPro" id="IPR043502">
    <property type="entry name" value="DNA/RNA_pol_sf"/>
</dbReference>
<dbReference type="PRINTS" id="PR00106">
    <property type="entry name" value="DNAPOLB"/>
</dbReference>
<evidence type="ECO:0000256" key="17">
    <source>
        <dbReference type="ARBA" id="ARBA00023125"/>
    </source>
</evidence>
<dbReference type="Pfam" id="PF14260">
    <property type="entry name" value="zf-C4pol"/>
    <property type="match status" value="1"/>
</dbReference>
<keyword evidence="16 20" id="KW-0411">Iron-sulfur</keyword>
<sequence length="1090" mass="121927">MMDNKRSWQGGGSKGPPAKRPSGSGGMDDDLVAQSFEADADVADEDIDLHIEEEMEIDLGEAGRNWERPAAPAINPQKDPLVFQQLEVDYFVGAPNRSVHRTDLLEVPIIRMYGVTAAGNSVCAFVHGFEPYFHVEAPSDFGPDDCDSLCDHLNRRLKERNLKARQSKFCVAVVMEQKQTIMHYQAAKSKAFLRIVLATPNLVAQARGMMETGIKIDSLNRTMGFVTYESNVLFVLRFMIDCQVVGGNWVEFPVNCYKSLAPHDGNKMTHCQIEVHVNYKSLISHPAEGEWAKVAPFRILSVDIECAGRKGCFPDAEKDPVIQIASTITNQGEPAPVVKNVMTLNTCASIVGAEVMSFQTEHELLKRWRDLVVETDPDIIIGYNIQNFDLPYLIKRAETLQVADFPFWGRIKKSKLRMRDAQFSSKAYGTHDYKEITIDGRIQFDLMVAIQRDHKLSSYSLNAVSAHFLNEQKEDVHHSIITDLQNGNAETRRRLAVYCLKDAVLPQRLVDKLMYMYNYLEMARVTGVPMSYLLTRGQSIKVFSQILRKAREKNLLVPNIKVQGGGGDGVGYEGATVLDAKQGYYREPVATLDFASLYPSIMMAHNLCYSTLLPASRLREVPPEDVLRSPSGDTFVRAHHAKGILPEILEELLGARKRAKADLKAATDPFLKAVLDGRQLALKVSANSVYGFTGATIGKMPCLEISSSTTAYGREMIMHTRELVQKTYCRANGYEADCEVIYGDTDSVMVNFKVADVARAMELGKEAADLVSKTFVKPIKLEFEKVYYPYLLISKKRYAGLLWTSPEKHDKMDTKGIETVRRDNCLLVKNVVTTSLEKMLIERDLAGAIEFVKNTISDLLMNRMDLSLLVITKGLTQEAENYATNAAHVELAKKMRKRDAATAPNVGDRVPYVIIKAAKGAKAYEKAEDPIYALEHNLPIDCQHYLDHHLSQPLLRIFDPIMKNAKELLSGAHTRSITVSTPSLASGGIMKFAKVRLSCLGCKATLPPGETSLCKHCQTKEAEIYQKMLTNVNELEASFSALWTQCQRCQGSLHLDVLCTSRDCPIFYRRKKVQKDLGEANAVIARFADW</sequence>
<evidence type="ECO:0000256" key="5">
    <source>
        <dbReference type="ARBA" id="ARBA00022679"/>
    </source>
</evidence>
<dbReference type="GO" id="GO:0006297">
    <property type="term" value="P:nucleotide-excision repair, DNA gap filling"/>
    <property type="evidence" value="ECO:0007669"/>
    <property type="project" value="TreeGrafter"/>
</dbReference>
<evidence type="ECO:0000256" key="2">
    <source>
        <dbReference type="ARBA" id="ARBA00004123"/>
    </source>
</evidence>
<dbReference type="InterPro" id="IPR036397">
    <property type="entry name" value="RNaseH_sf"/>
</dbReference>
<keyword evidence="6 20" id="KW-0548">Nucleotidyltransferase</keyword>
<evidence type="ECO:0000259" key="24">
    <source>
        <dbReference type="Pfam" id="PF14260"/>
    </source>
</evidence>
<protein>
    <recommendedName>
        <fullName evidence="20">DNA polymerase</fullName>
        <ecNumber evidence="20">2.7.7.7</ecNumber>
    </recommendedName>
</protein>
<keyword evidence="14 20" id="KW-0239">DNA-directed DNA polymerase</keyword>
<dbReference type="GO" id="GO:0045004">
    <property type="term" value="P:DNA replication proofreading"/>
    <property type="evidence" value="ECO:0007669"/>
    <property type="project" value="TreeGrafter"/>
</dbReference>
<keyword evidence="7 20" id="KW-0235">DNA replication</keyword>
<evidence type="ECO:0000256" key="13">
    <source>
        <dbReference type="ARBA" id="ARBA00022839"/>
    </source>
</evidence>
<dbReference type="InterPro" id="IPR025687">
    <property type="entry name" value="Znf-C4pol"/>
</dbReference>